<comment type="caution">
    <text evidence="1">The sequence shown here is derived from an EMBL/GenBank/DDBJ whole genome shotgun (WGS) entry which is preliminary data.</text>
</comment>
<dbReference type="InterPro" id="IPR006530">
    <property type="entry name" value="YD"/>
</dbReference>
<gene>
    <name evidence="1" type="ORF">GHN94_24510</name>
</gene>
<evidence type="ECO:0000313" key="2">
    <source>
        <dbReference type="Proteomes" id="UP000713985"/>
    </source>
</evidence>
<sequence length="74" mass="8559">GRLTAVDDGQWPLAYEYDLQDRLITEHQGWATLRYRYDALGQLSHCKLPDGNRLHYLYHPGGVLKAIHLNGQRL</sequence>
<keyword evidence="2" id="KW-1185">Reference proteome</keyword>
<dbReference type="NCBIfam" id="TIGR01643">
    <property type="entry name" value="YD_repeat_2x"/>
    <property type="match status" value="2"/>
</dbReference>
<dbReference type="EMBL" id="WIWP01000284">
    <property type="protein sequence ID" value="MQT28941.1"/>
    <property type="molecule type" value="Genomic_DNA"/>
</dbReference>
<feature type="non-terminal residue" evidence="1">
    <location>
        <position position="1"/>
    </location>
</feature>
<feature type="non-terminal residue" evidence="1">
    <location>
        <position position="74"/>
    </location>
</feature>
<accession>A0ABW9PP97</accession>
<dbReference type="Proteomes" id="UP000713985">
    <property type="component" value="Unassembled WGS sequence"/>
</dbReference>
<reference evidence="1 2" key="1">
    <citation type="submission" date="2019-10" db="EMBL/GenBank/DDBJ databases">
        <title>Evaluation of single-gene subtyping targets for Pseudomonas.</title>
        <authorList>
            <person name="Reichler S.J."/>
            <person name="Orsi R.H."/>
            <person name="Wiedmann M."/>
            <person name="Martin N.H."/>
            <person name="Murphy S.I."/>
        </authorList>
    </citation>
    <scope>NUCLEOTIDE SEQUENCE [LARGE SCALE GENOMIC DNA]</scope>
    <source>
        <strain evidence="1 2">FSL R10-0802</strain>
    </source>
</reference>
<evidence type="ECO:0000313" key="1">
    <source>
        <dbReference type="EMBL" id="MQT28941.1"/>
    </source>
</evidence>
<evidence type="ECO:0008006" key="3">
    <source>
        <dbReference type="Google" id="ProtNLM"/>
    </source>
</evidence>
<name>A0ABW9PP97_9PSED</name>
<dbReference type="Gene3D" id="2.180.10.10">
    <property type="entry name" value="RHS repeat-associated core"/>
    <property type="match status" value="1"/>
</dbReference>
<protein>
    <recommendedName>
        <fullName evidence="3">RHS repeat protein</fullName>
    </recommendedName>
</protein>
<organism evidence="1 2">
    <name type="scientific">Pseudomonas helleri</name>
    <dbReference type="NCBI Taxonomy" id="1608996"/>
    <lineage>
        <taxon>Bacteria</taxon>
        <taxon>Pseudomonadati</taxon>
        <taxon>Pseudomonadota</taxon>
        <taxon>Gammaproteobacteria</taxon>
        <taxon>Pseudomonadales</taxon>
        <taxon>Pseudomonadaceae</taxon>
        <taxon>Pseudomonas</taxon>
    </lineage>
</organism>
<dbReference type="RefSeq" id="WP_153427819.1">
    <property type="nucleotide sequence ID" value="NZ_WIWP01000284.1"/>
</dbReference>
<proteinExistence type="predicted"/>